<protein>
    <recommendedName>
        <fullName evidence="4 10">Ribonuclease H</fullName>
        <shortName evidence="10">RNase H</shortName>
        <ecNumber evidence="4 10">3.1.26.4</ecNumber>
    </recommendedName>
</protein>
<keyword evidence="13" id="KW-1185">Reference proteome</keyword>
<comment type="cofactor">
    <cofactor evidence="10">
        <name>Mg(2+)</name>
        <dbReference type="ChEBI" id="CHEBI:18420"/>
    </cofactor>
    <text evidence="10">Binds 1 Mg(2+) ion per subunit. May bind a second metal ion at a regulatory site, or after substrate binding.</text>
</comment>
<dbReference type="PANTHER" id="PTHR10642">
    <property type="entry name" value="RIBONUCLEASE H1"/>
    <property type="match status" value="1"/>
</dbReference>
<dbReference type="InterPro" id="IPR022892">
    <property type="entry name" value="RNaseHI"/>
</dbReference>
<dbReference type="Pfam" id="PF01693">
    <property type="entry name" value="Cauli_VI"/>
    <property type="match status" value="1"/>
</dbReference>
<name>A0ABT3N9M9_9BACT</name>
<dbReference type="Proteomes" id="UP001209681">
    <property type="component" value="Unassembled WGS sequence"/>
</dbReference>
<dbReference type="RefSeq" id="WP_265425074.1">
    <property type="nucleotide sequence ID" value="NZ_JAPFPW010000009.1"/>
</dbReference>
<feature type="binding site" evidence="10">
    <location>
        <position position="92"/>
    </location>
    <ligand>
        <name>Mg(2+)</name>
        <dbReference type="ChEBI" id="CHEBI:18420"/>
        <label>1</label>
    </ligand>
</feature>
<sequence>MASRKKYYAVLRGRKPGVYTEWSGSGGAQEQVMGFPGARYKGFESIEDARLFMNGKAEPLKKSSASGSVRNFHGGGDMTVDFDAWPVRVYSDGGAIGNPGPGGYGTVVIRKDGSREEYSQGFLLTTNNRMELLGAIVGLEAVRDEEVAVLVTSDSRYLVHGIEKGWAKGWRARGWKKSDGSPALNPDLWARLLSLLDGRKVQFQWVKGHSGHEENERCDALAQAAARGDAHIPDQGYKG</sequence>
<feature type="binding site" evidence="10">
    <location>
        <position position="154"/>
    </location>
    <ligand>
        <name>Mg(2+)</name>
        <dbReference type="ChEBI" id="CHEBI:18420"/>
        <label>1</label>
    </ligand>
</feature>
<dbReference type="InterPro" id="IPR002156">
    <property type="entry name" value="RNaseH_domain"/>
</dbReference>
<dbReference type="NCBIfam" id="NF001236">
    <property type="entry name" value="PRK00203.1"/>
    <property type="match status" value="1"/>
</dbReference>
<evidence type="ECO:0000256" key="7">
    <source>
        <dbReference type="ARBA" id="ARBA00022759"/>
    </source>
</evidence>
<evidence type="ECO:0000256" key="8">
    <source>
        <dbReference type="ARBA" id="ARBA00022801"/>
    </source>
</evidence>
<dbReference type="Gene3D" id="3.40.970.10">
    <property type="entry name" value="Ribonuclease H1, N-terminal domain"/>
    <property type="match status" value="1"/>
</dbReference>
<dbReference type="InterPro" id="IPR011320">
    <property type="entry name" value="RNase_H1_N"/>
</dbReference>
<dbReference type="Pfam" id="PF00075">
    <property type="entry name" value="RNase_H"/>
    <property type="match status" value="1"/>
</dbReference>
<dbReference type="InterPro" id="IPR036397">
    <property type="entry name" value="RNaseH_sf"/>
</dbReference>
<keyword evidence="10" id="KW-0963">Cytoplasm</keyword>
<dbReference type="EMBL" id="JAPFPW010000009">
    <property type="protein sequence ID" value="MCW7754154.1"/>
    <property type="molecule type" value="Genomic_DNA"/>
</dbReference>
<keyword evidence="9 10" id="KW-0460">Magnesium</keyword>
<dbReference type="EC" id="3.1.26.4" evidence="4 10"/>
<evidence type="ECO:0000313" key="13">
    <source>
        <dbReference type="Proteomes" id="UP001209681"/>
    </source>
</evidence>
<feature type="binding site" evidence="10">
    <location>
        <position position="92"/>
    </location>
    <ligand>
        <name>Mg(2+)</name>
        <dbReference type="ChEBI" id="CHEBI:18420"/>
        <label>2</label>
    </ligand>
</feature>
<dbReference type="InterPro" id="IPR050092">
    <property type="entry name" value="RNase_H"/>
</dbReference>
<proteinExistence type="inferred from homology"/>
<comment type="caution">
    <text evidence="12">The sequence shown here is derived from an EMBL/GenBank/DDBJ whole genome shotgun (WGS) entry which is preliminary data.</text>
</comment>
<dbReference type="HAMAP" id="MF_00042">
    <property type="entry name" value="RNase_H"/>
    <property type="match status" value="1"/>
</dbReference>
<evidence type="ECO:0000256" key="10">
    <source>
        <dbReference type="HAMAP-Rule" id="MF_00042"/>
    </source>
</evidence>
<dbReference type="InterPro" id="IPR012337">
    <property type="entry name" value="RNaseH-like_sf"/>
</dbReference>
<comment type="function">
    <text evidence="10">Endonuclease that specifically degrades the RNA of RNA-DNA hybrids.</text>
</comment>
<dbReference type="Gene3D" id="3.30.420.10">
    <property type="entry name" value="Ribonuclease H-like superfamily/Ribonuclease H"/>
    <property type="match status" value="1"/>
</dbReference>
<evidence type="ECO:0000259" key="11">
    <source>
        <dbReference type="PROSITE" id="PS50879"/>
    </source>
</evidence>
<gene>
    <name evidence="10 12" type="primary">rnhA</name>
    <name evidence="12" type="ORF">OOT00_09150</name>
</gene>
<keyword evidence="6 10" id="KW-0479">Metal-binding</keyword>
<dbReference type="InterPro" id="IPR037056">
    <property type="entry name" value="RNase_H1_N_sf"/>
</dbReference>
<comment type="catalytic activity">
    <reaction evidence="1 10">
        <text>Endonucleolytic cleavage to 5'-phosphomonoester.</text>
        <dbReference type="EC" id="3.1.26.4"/>
    </reaction>
</comment>
<comment type="similarity">
    <text evidence="2 10">Belongs to the RNase H family.</text>
</comment>
<dbReference type="InterPro" id="IPR009027">
    <property type="entry name" value="Ribosomal_bL9/RNase_H1_N"/>
</dbReference>
<comment type="subunit">
    <text evidence="3 10">Monomer.</text>
</comment>
<dbReference type="GO" id="GO:0004523">
    <property type="term" value="F:RNA-DNA hybrid ribonuclease activity"/>
    <property type="evidence" value="ECO:0007669"/>
    <property type="project" value="UniProtKB-EC"/>
</dbReference>
<dbReference type="CDD" id="cd09278">
    <property type="entry name" value="RNase_HI_prokaryote_like"/>
    <property type="match status" value="1"/>
</dbReference>
<evidence type="ECO:0000256" key="9">
    <source>
        <dbReference type="ARBA" id="ARBA00022842"/>
    </source>
</evidence>
<dbReference type="SUPFAM" id="SSF55658">
    <property type="entry name" value="L9 N-domain-like"/>
    <property type="match status" value="1"/>
</dbReference>
<evidence type="ECO:0000256" key="4">
    <source>
        <dbReference type="ARBA" id="ARBA00012180"/>
    </source>
</evidence>
<evidence type="ECO:0000256" key="1">
    <source>
        <dbReference type="ARBA" id="ARBA00000077"/>
    </source>
</evidence>
<evidence type="ECO:0000256" key="3">
    <source>
        <dbReference type="ARBA" id="ARBA00011245"/>
    </source>
</evidence>
<keyword evidence="8 10" id="KW-0378">Hydrolase</keyword>
<accession>A0ABT3N9M9</accession>
<keyword evidence="7 10" id="KW-0255">Endonuclease</keyword>
<dbReference type="PROSITE" id="PS50879">
    <property type="entry name" value="RNASE_H_1"/>
    <property type="match status" value="1"/>
</dbReference>
<feature type="binding site" evidence="10">
    <location>
        <position position="131"/>
    </location>
    <ligand>
        <name>Mg(2+)</name>
        <dbReference type="ChEBI" id="CHEBI:18420"/>
        <label>1</label>
    </ligand>
</feature>
<evidence type="ECO:0000256" key="2">
    <source>
        <dbReference type="ARBA" id="ARBA00005300"/>
    </source>
</evidence>
<evidence type="ECO:0000256" key="5">
    <source>
        <dbReference type="ARBA" id="ARBA00022722"/>
    </source>
</evidence>
<dbReference type="PANTHER" id="PTHR10642:SF26">
    <property type="entry name" value="RIBONUCLEASE H1"/>
    <property type="match status" value="1"/>
</dbReference>
<evidence type="ECO:0000313" key="12">
    <source>
        <dbReference type="EMBL" id="MCW7754154.1"/>
    </source>
</evidence>
<reference evidence="12 13" key="1">
    <citation type="submission" date="2022-11" db="EMBL/GenBank/DDBJ databases">
        <title>Desulfobotulus tamanensis H1 sp. nov. - anaerobic, alkaliphilic, sulphate reducing bacterium isolated from terrestrial mud volcano.</title>
        <authorList>
            <person name="Frolova A."/>
            <person name="Merkel A.Y."/>
            <person name="Slobodkin A.I."/>
        </authorList>
    </citation>
    <scope>NUCLEOTIDE SEQUENCE [LARGE SCALE GENOMIC DNA]</scope>
    <source>
        <strain evidence="12 13">H1</strain>
    </source>
</reference>
<feature type="binding site" evidence="10">
    <location>
        <position position="219"/>
    </location>
    <ligand>
        <name>Mg(2+)</name>
        <dbReference type="ChEBI" id="CHEBI:18420"/>
        <label>2</label>
    </ligand>
</feature>
<organism evidence="12 13">
    <name type="scientific">Desulfobotulus pelophilus</name>
    <dbReference type="NCBI Taxonomy" id="2823377"/>
    <lineage>
        <taxon>Bacteria</taxon>
        <taxon>Pseudomonadati</taxon>
        <taxon>Thermodesulfobacteriota</taxon>
        <taxon>Desulfobacteria</taxon>
        <taxon>Desulfobacterales</taxon>
        <taxon>Desulfobacteraceae</taxon>
        <taxon>Desulfobotulus</taxon>
    </lineage>
</organism>
<evidence type="ECO:0000256" key="6">
    <source>
        <dbReference type="ARBA" id="ARBA00022723"/>
    </source>
</evidence>
<dbReference type="SUPFAM" id="SSF53098">
    <property type="entry name" value="Ribonuclease H-like"/>
    <property type="match status" value="1"/>
</dbReference>
<comment type="subcellular location">
    <subcellularLocation>
        <location evidence="10">Cytoplasm</location>
    </subcellularLocation>
</comment>
<feature type="domain" description="RNase H type-1" evidence="11">
    <location>
        <begin position="83"/>
        <end position="227"/>
    </location>
</feature>
<keyword evidence="5 10" id="KW-0540">Nuclease</keyword>